<dbReference type="Gene3D" id="3.90.79.10">
    <property type="entry name" value="Nucleoside Triphosphate Pyrophosphohydrolase"/>
    <property type="match status" value="1"/>
</dbReference>
<comment type="cofactor">
    <cofactor evidence="2">
        <name>Mg(2+)</name>
        <dbReference type="ChEBI" id="CHEBI:18420"/>
    </cofactor>
</comment>
<dbReference type="PANTHER" id="PTHR12992:SF11">
    <property type="entry name" value="MITOCHONDRIAL COENZYME A DIPHOSPHATASE NUDT8"/>
    <property type="match status" value="1"/>
</dbReference>
<dbReference type="SUPFAM" id="SSF55811">
    <property type="entry name" value="Nudix"/>
    <property type="match status" value="1"/>
</dbReference>
<evidence type="ECO:0000256" key="1">
    <source>
        <dbReference type="ARBA" id="ARBA00001936"/>
    </source>
</evidence>
<evidence type="ECO:0000313" key="8">
    <source>
        <dbReference type="EMBL" id="KIE48185.1"/>
    </source>
</evidence>
<dbReference type="Proteomes" id="UP000031366">
    <property type="component" value="Unassembled WGS sequence"/>
</dbReference>
<dbReference type="InterPro" id="IPR000086">
    <property type="entry name" value="NUDIX_hydrolase_dom"/>
</dbReference>
<name>A0A0C1ULS0_9CLOT</name>
<keyword evidence="4" id="KW-0378">Hydrolase</keyword>
<reference evidence="8 9" key="1">
    <citation type="journal article" date="2015" name="Infect. Genet. Evol.">
        <title>Genomic sequences of six botulinum neurotoxin-producing strains representing three clostridial species illustrate the mobility and diversity of botulinum neurotoxin genes.</title>
        <authorList>
            <person name="Smith T.J."/>
            <person name="Hill K.K."/>
            <person name="Xie G."/>
            <person name="Foley B.T."/>
            <person name="Williamson C.H."/>
            <person name="Foster J.T."/>
            <person name="Johnson S.L."/>
            <person name="Chertkov O."/>
            <person name="Teshima H."/>
            <person name="Gibbons H.S."/>
            <person name="Johnsky L.A."/>
            <person name="Karavis M.A."/>
            <person name="Smith L.A."/>
        </authorList>
    </citation>
    <scope>NUCLEOTIDE SEQUENCE [LARGE SCALE GENOMIC DNA]</scope>
    <source>
        <strain evidence="8 9">CDC 2741</strain>
    </source>
</reference>
<dbReference type="PANTHER" id="PTHR12992">
    <property type="entry name" value="NUDIX HYDROLASE"/>
    <property type="match status" value="1"/>
</dbReference>
<dbReference type="Pfam" id="PF00293">
    <property type="entry name" value="NUDIX"/>
    <property type="match status" value="1"/>
</dbReference>
<keyword evidence="3" id="KW-0479">Metal-binding</keyword>
<keyword evidence="9" id="KW-1185">Reference proteome</keyword>
<dbReference type="CDD" id="cd03426">
    <property type="entry name" value="NUDIX_CoAse_Nudt7"/>
    <property type="match status" value="1"/>
</dbReference>
<dbReference type="EMBL" id="AYSO01000012">
    <property type="protein sequence ID" value="KIE48185.1"/>
    <property type="molecule type" value="Genomic_DNA"/>
</dbReference>
<evidence type="ECO:0000256" key="5">
    <source>
        <dbReference type="ARBA" id="ARBA00022842"/>
    </source>
</evidence>
<protein>
    <submittedName>
        <fullName evidence="8">NUDIX domain protein</fullName>
    </submittedName>
</protein>
<dbReference type="InterPro" id="IPR045121">
    <property type="entry name" value="CoAse"/>
</dbReference>
<evidence type="ECO:0000256" key="2">
    <source>
        <dbReference type="ARBA" id="ARBA00001946"/>
    </source>
</evidence>
<keyword evidence="6" id="KW-0464">Manganese</keyword>
<organism evidence="8 9">
    <name type="scientific">Clostridium argentinense CDC 2741</name>
    <dbReference type="NCBI Taxonomy" id="1418104"/>
    <lineage>
        <taxon>Bacteria</taxon>
        <taxon>Bacillati</taxon>
        <taxon>Bacillota</taxon>
        <taxon>Clostridia</taxon>
        <taxon>Eubacteriales</taxon>
        <taxon>Clostridiaceae</taxon>
        <taxon>Clostridium</taxon>
    </lineage>
</organism>
<dbReference type="AlphaFoldDB" id="A0A0C1ULS0"/>
<dbReference type="GO" id="GO:0010945">
    <property type="term" value="F:coenzyme A diphosphatase activity"/>
    <property type="evidence" value="ECO:0007669"/>
    <property type="project" value="InterPro"/>
</dbReference>
<dbReference type="OrthoDB" id="9802805at2"/>
<evidence type="ECO:0000256" key="3">
    <source>
        <dbReference type="ARBA" id="ARBA00022723"/>
    </source>
</evidence>
<gene>
    <name evidence="8" type="ORF">U732_3858</name>
</gene>
<dbReference type="PROSITE" id="PS51462">
    <property type="entry name" value="NUDIX"/>
    <property type="match status" value="1"/>
</dbReference>
<dbReference type="STRING" id="29341.RSJ17_11830"/>
<comment type="caution">
    <text evidence="8">The sequence shown here is derived from an EMBL/GenBank/DDBJ whole genome shotgun (WGS) entry which is preliminary data.</text>
</comment>
<evidence type="ECO:0000256" key="4">
    <source>
        <dbReference type="ARBA" id="ARBA00022801"/>
    </source>
</evidence>
<dbReference type="InterPro" id="IPR015797">
    <property type="entry name" value="NUDIX_hydrolase-like_dom_sf"/>
</dbReference>
<accession>A0A0C1ULS0</accession>
<feature type="domain" description="Nudix hydrolase" evidence="7">
    <location>
        <begin position="20"/>
        <end position="156"/>
    </location>
</feature>
<proteinExistence type="predicted"/>
<dbReference type="GO" id="GO:0046872">
    <property type="term" value="F:metal ion binding"/>
    <property type="evidence" value="ECO:0007669"/>
    <property type="project" value="UniProtKB-KW"/>
</dbReference>
<evidence type="ECO:0000256" key="6">
    <source>
        <dbReference type="ARBA" id="ARBA00023211"/>
    </source>
</evidence>
<dbReference type="PROSITE" id="PS00893">
    <property type="entry name" value="NUDIX_BOX"/>
    <property type="match status" value="1"/>
</dbReference>
<sequence length="208" mass="24341">MINDIKNIFKDREAKPIGKYKNSAVMILLCEDEENHDLNIIFEVRSNKLKTQPGDICLPGGMIEEDESPKEAAIRETMEELNLNKEDIEYIGDMDYFISPYGMFMYPFISKTKLEKIKPSKEEVDHIFTVPLKFFMENTPLLYELEIGAINKEGFPFHLINGGEEYKFRQGKLNEYFYEYDNYVIWGFTAQIIKAFIDIIKNNGNNML</sequence>
<comment type="cofactor">
    <cofactor evidence="1">
        <name>Mn(2+)</name>
        <dbReference type="ChEBI" id="CHEBI:29035"/>
    </cofactor>
</comment>
<evidence type="ECO:0000259" key="7">
    <source>
        <dbReference type="PROSITE" id="PS51462"/>
    </source>
</evidence>
<dbReference type="RefSeq" id="WP_039630377.1">
    <property type="nucleotide sequence ID" value="NZ_AYSO01000012.1"/>
</dbReference>
<evidence type="ECO:0000313" key="9">
    <source>
        <dbReference type="Proteomes" id="UP000031366"/>
    </source>
</evidence>
<dbReference type="InterPro" id="IPR020084">
    <property type="entry name" value="NUDIX_hydrolase_CS"/>
</dbReference>
<keyword evidence="5" id="KW-0460">Magnesium</keyword>